<organism evidence="2 3">
    <name type="scientific">Halomicronema hongdechloris C2206</name>
    <dbReference type="NCBI Taxonomy" id="1641165"/>
    <lineage>
        <taxon>Bacteria</taxon>
        <taxon>Bacillati</taxon>
        <taxon>Cyanobacteriota</taxon>
        <taxon>Cyanophyceae</taxon>
        <taxon>Nodosilineales</taxon>
        <taxon>Nodosilineaceae</taxon>
        <taxon>Halomicronema</taxon>
    </lineage>
</organism>
<dbReference type="STRING" id="1641165.XM38_21770"/>
<dbReference type="InterPro" id="IPR000015">
    <property type="entry name" value="Fimb_usher"/>
</dbReference>
<dbReference type="GO" id="GO:0016020">
    <property type="term" value="C:membrane"/>
    <property type="evidence" value="ECO:0007669"/>
    <property type="project" value="InterPro"/>
</dbReference>
<gene>
    <name evidence="2" type="primary">yehB</name>
    <name evidence="2" type="ORF">XM38_022900</name>
</gene>
<accession>A0A1Z3HM18</accession>
<dbReference type="OrthoDB" id="499138at2"/>
<dbReference type="PANTHER" id="PTHR30451:SF5">
    <property type="entry name" value="SLR0019 PROTEIN"/>
    <property type="match status" value="1"/>
</dbReference>
<feature type="compositionally biased region" description="Polar residues" evidence="1">
    <location>
        <begin position="92"/>
        <end position="101"/>
    </location>
</feature>
<reference evidence="2 3" key="1">
    <citation type="journal article" date="2016" name="Biochim. Biophys. Acta">
        <title>Characterization of red-shifted phycobilisomes isolated from the chlorophyll f-containing cyanobacterium Halomicronema hongdechloris.</title>
        <authorList>
            <person name="Li Y."/>
            <person name="Lin Y."/>
            <person name="Garvey C.J."/>
            <person name="Birch D."/>
            <person name="Corkery R.W."/>
            <person name="Loughlin P.C."/>
            <person name="Scheer H."/>
            <person name="Willows R.D."/>
            <person name="Chen M."/>
        </authorList>
    </citation>
    <scope>NUCLEOTIDE SEQUENCE [LARGE SCALE GENOMIC DNA]</scope>
    <source>
        <strain evidence="2 3">C2206</strain>
    </source>
</reference>
<feature type="region of interest" description="Disordered" evidence="1">
    <location>
        <begin position="1"/>
        <end position="258"/>
    </location>
</feature>
<dbReference type="RefSeq" id="WP_137455077.1">
    <property type="nucleotide sequence ID" value="NZ_CP021983.2"/>
</dbReference>
<keyword evidence="3" id="KW-1185">Reference proteome</keyword>
<proteinExistence type="predicted"/>
<evidence type="ECO:0000313" key="3">
    <source>
        <dbReference type="Proteomes" id="UP000191901"/>
    </source>
</evidence>
<dbReference type="EMBL" id="CP021983">
    <property type="protein sequence ID" value="ASC71338.1"/>
    <property type="molecule type" value="Genomic_DNA"/>
</dbReference>
<feature type="compositionally biased region" description="Low complexity" evidence="1">
    <location>
        <begin position="173"/>
        <end position="189"/>
    </location>
</feature>
<dbReference type="GO" id="GO:0009297">
    <property type="term" value="P:pilus assembly"/>
    <property type="evidence" value="ECO:0007669"/>
    <property type="project" value="InterPro"/>
</dbReference>
<dbReference type="AlphaFoldDB" id="A0A1Z3HM18"/>
<dbReference type="GO" id="GO:0015473">
    <property type="term" value="F:fimbrial usher porin activity"/>
    <property type="evidence" value="ECO:0007669"/>
    <property type="project" value="InterPro"/>
</dbReference>
<dbReference type="Pfam" id="PF00577">
    <property type="entry name" value="Usher"/>
    <property type="match status" value="1"/>
</dbReference>
<protein>
    <submittedName>
        <fullName evidence="2">Outer membrane usher protein YehB</fullName>
    </submittedName>
</protein>
<dbReference type="Gene3D" id="2.60.40.3110">
    <property type="match status" value="1"/>
</dbReference>
<dbReference type="InterPro" id="IPR042186">
    <property type="entry name" value="FimD_plug_dom"/>
</dbReference>
<dbReference type="Proteomes" id="UP000191901">
    <property type="component" value="Chromosome"/>
</dbReference>
<feature type="compositionally biased region" description="Low complexity" evidence="1">
    <location>
        <begin position="113"/>
        <end position="128"/>
    </location>
</feature>
<dbReference type="PANTHER" id="PTHR30451">
    <property type="entry name" value="OUTER MEMBRANE USHER PROTEIN"/>
    <property type="match status" value="1"/>
</dbReference>
<name>A0A1Z3HM18_9CYAN</name>
<sequence>MLPMISIACEGAIAPPQEPPPIDSPPAQVDPKEMDNSCETSSGASEPEQSEQSPAFSRARASHQASPTLASQFPVASPERATPGPAFARGSIDSTQATDLQGTVGVRTPLRITSSPGAQAAAAPATSAESDDQAKTAMGEVALTEVPSTENTNDDITTSPPLSTRTTINPEFSPSEISRSAASSSGAFSDINRQVSTPVTSPSLADTADTSLPPTAPTEQNPASEETPPAEDAESADPSPADAPATNPADSPEPENETDQLFEDVFGTPRNRGPQQVIVPLFINDQQRGQIFLQLPGGNQADILVDGSDLLTATEALVRPDIQAQLSVAVNGAGQINLRDIRQVGLEVTFDDRRLELQIQIPAALRATNILDVDDRDLPPGYETALRPSHTSAYVNVRGGQTMVWTGNADETGREPLLLNFDGALNVAGWVLEGQIDFTEDGSPAWRRGNLSLVHDDISQAIRYRLGDLSLPTRGYQSSIPMGGITVARNFSLQPFRVTRPISRFEFFLERPATIEAFVNGRLVQTLRLDAGPQDVRNLPLNAGINDVQLVITDDVGQVQRLDFATGVSGGLLAPGVQQFAYSLGMPSEQVGVSRRYDASKSVLTLSHRVGATDKLTLGGYFQGDLEQQLLGLEGTWATAIGNWTWDAAASRHNTFGWDVAMRVFYDLLRRGASSTDQRTLRLGLEYRGGDFITIGTETPSNPNRLDMTAAYSQLILGDVRATLSGQYQLNRDDASDAYDIRLVLAKPLGRGLNLTLNGSYGMDRNGDRIQQVNIGLTASLPRQRQTITSTTTLDQAGVPTSRLNWNYSSPRSLDGISTSLGTVLNASDIGITSQTRYSGYRASLTLDNTVAMPRGVANRPLETTSRLTWGTAFVMADGIIGWSRPIDNSFAIVTRQGTADDQLIRVNPSVTGEQGRADGIGPAVVPIQPYSLTTLSLDAPDLPVGYDLGESSYTLLPSYRSGTVITAGTEATVFIRGVLVGANGNPVSLQRGVIESLSDPDWPDVELFTNRVGRFALFGFKPGRYAVRVFGLEGGVTEFVIPEQASGLHQVGTLKLPVAVDDLEDS</sequence>
<dbReference type="KEGG" id="hhg:XM38_022900"/>
<evidence type="ECO:0000313" key="2">
    <source>
        <dbReference type="EMBL" id="ASC71338.1"/>
    </source>
</evidence>
<dbReference type="Gene3D" id="2.60.40.2610">
    <property type="entry name" value="Outer membrane usher protein FimD, plug domain"/>
    <property type="match status" value="1"/>
</dbReference>
<evidence type="ECO:0000256" key="1">
    <source>
        <dbReference type="SAM" id="MobiDB-lite"/>
    </source>
</evidence>
<feature type="compositionally biased region" description="Polar residues" evidence="1">
    <location>
        <begin position="146"/>
        <end position="172"/>
    </location>
</feature>
<feature type="compositionally biased region" description="Polar residues" evidence="1">
    <location>
        <begin position="191"/>
        <end position="221"/>
    </location>
</feature>
<feature type="compositionally biased region" description="Low complexity" evidence="1">
    <location>
        <begin position="236"/>
        <end position="250"/>
    </location>
</feature>